<organism evidence="1 2">
    <name type="scientific">Petrolisthes manimaculis</name>
    <dbReference type="NCBI Taxonomy" id="1843537"/>
    <lineage>
        <taxon>Eukaryota</taxon>
        <taxon>Metazoa</taxon>
        <taxon>Ecdysozoa</taxon>
        <taxon>Arthropoda</taxon>
        <taxon>Crustacea</taxon>
        <taxon>Multicrustacea</taxon>
        <taxon>Malacostraca</taxon>
        <taxon>Eumalacostraca</taxon>
        <taxon>Eucarida</taxon>
        <taxon>Decapoda</taxon>
        <taxon>Pleocyemata</taxon>
        <taxon>Anomura</taxon>
        <taxon>Galatheoidea</taxon>
        <taxon>Porcellanidae</taxon>
        <taxon>Petrolisthes</taxon>
    </lineage>
</organism>
<comment type="caution">
    <text evidence="1">The sequence shown here is derived from an EMBL/GenBank/DDBJ whole genome shotgun (WGS) entry which is preliminary data.</text>
</comment>
<dbReference type="EMBL" id="JAWZYT010001594">
    <property type="protein sequence ID" value="KAK4310824.1"/>
    <property type="molecule type" value="Genomic_DNA"/>
</dbReference>
<reference evidence="1" key="1">
    <citation type="submission" date="2023-11" db="EMBL/GenBank/DDBJ databases">
        <title>Genome assemblies of two species of porcelain crab, Petrolisthes cinctipes and Petrolisthes manimaculis (Anomura: Porcellanidae).</title>
        <authorList>
            <person name="Angst P."/>
        </authorList>
    </citation>
    <scope>NUCLEOTIDE SEQUENCE</scope>
    <source>
        <strain evidence="1">PB745_02</strain>
        <tissue evidence="1">Gill</tissue>
    </source>
</reference>
<sequence>MYFEIPYNDKGLAPQFAGIWIPKRGWNYASKSYIFPDKFYRLSNGPELLLAYVEWPSTRKVELDDPGAPGGKRIKRLDVEVSFLETIAKKMNFT</sequence>
<evidence type="ECO:0000313" key="1">
    <source>
        <dbReference type="EMBL" id="KAK4310824.1"/>
    </source>
</evidence>
<proteinExistence type="predicted"/>
<dbReference type="Proteomes" id="UP001292094">
    <property type="component" value="Unassembled WGS sequence"/>
</dbReference>
<name>A0AAE1PM71_9EUCA</name>
<accession>A0AAE1PM71</accession>
<protein>
    <submittedName>
        <fullName evidence="1">Uncharacterized protein</fullName>
    </submittedName>
</protein>
<evidence type="ECO:0000313" key="2">
    <source>
        <dbReference type="Proteomes" id="UP001292094"/>
    </source>
</evidence>
<gene>
    <name evidence="1" type="ORF">Pmani_017637</name>
</gene>
<dbReference type="AlphaFoldDB" id="A0AAE1PM71"/>
<keyword evidence="2" id="KW-1185">Reference proteome</keyword>